<keyword evidence="1" id="KW-0812">Transmembrane</keyword>
<dbReference type="RefSeq" id="WP_087151617.1">
    <property type="nucleotide sequence ID" value="NZ_VMSO01000006.1"/>
</dbReference>
<dbReference type="EMBL" id="VMSO01000006">
    <property type="protein sequence ID" value="KAA8501730.1"/>
    <property type="molecule type" value="Genomic_DNA"/>
</dbReference>
<evidence type="ECO:0000313" key="2">
    <source>
        <dbReference type="EMBL" id="KAA8501730.1"/>
    </source>
</evidence>
<gene>
    <name evidence="2" type="ORF">FNY66_06055</name>
</gene>
<keyword evidence="1" id="KW-0472">Membrane</keyword>
<reference evidence="2" key="1">
    <citation type="submission" date="2019-07" db="EMBL/GenBank/DDBJ databases">
        <authorList>
            <person name="Wongkuna S."/>
            <person name="Scaria J."/>
        </authorList>
    </citation>
    <scope>NUCLEOTIDE SEQUENCE [LARGE SCALE GENOMIC DNA]</scope>
    <source>
        <strain evidence="2">SW178</strain>
    </source>
</reference>
<protein>
    <recommendedName>
        <fullName evidence="4">YitT family protein</fullName>
    </recommendedName>
</protein>
<evidence type="ECO:0008006" key="4">
    <source>
        <dbReference type="Google" id="ProtNLM"/>
    </source>
</evidence>
<dbReference type="Pfam" id="PF19700">
    <property type="entry name" value="DUF6198"/>
    <property type="match status" value="1"/>
</dbReference>
<accession>A0A5M9HXU3</accession>
<keyword evidence="3" id="KW-1185">Reference proteome</keyword>
<feature type="transmembrane region" description="Helical" evidence="1">
    <location>
        <begin position="120"/>
        <end position="142"/>
    </location>
</feature>
<name>A0A5M9HXU3_9FIRM</name>
<feature type="transmembrane region" description="Helical" evidence="1">
    <location>
        <begin position="20"/>
        <end position="41"/>
    </location>
</feature>
<dbReference type="AlphaFoldDB" id="A0A5M9HXU3"/>
<feature type="transmembrane region" description="Helical" evidence="1">
    <location>
        <begin position="176"/>
        <end position="199"/>
    </location>
</feature>
<feature type="transmembrane region" description="Helical" evidence="1">
    <location>
        <begin position="61"/>
        <end position="82"/>
    </location>
</feature>
<feature type="transmembrane region" description="Helical" evidence="1">
    <location>
        <begin position="94"/>
        <end position="114"/>
    </location>
</feature>
<dbReference type="PANTHER" id="PTHR40078">
    <property type="entry name" value="INTEGRAL MEMBRANE PROTEIN-RELATED"/>
    <property type="match status" value="1"/>
</dbReference>
<organism evidence="2 3">
    <name type="scientific">Mediterraneibacter catenae</name>
    <dbReference type="NCBI Taxonomy" id="2594882"/>
    <lineage>
        <taxon>Bacteria</taxon>
        <taxon>Bacillati</taxon>
        <taxon>Bacillota</taxon>
        <taxon>Clostridia</taxon>
        <taxon>Lachnospirales</taxon>
        <taxon>Lachnospiraceae</taxon>
        <taxon>Mediterraneibacter</taxon>
    </lineage>
</organism>
<dbReference type="PANTHER" id="PTHR40078:SF1">
    <property type="entry name" value="INTEGRAL MEMBRANE PROTEIN"/>
    <property type="match status" value="1"/>
</dbReference>
<dbReference type="OrthoDB" id="1758183at2"/>
<sequence length="232" mass="24586">MGKKEKFASDTSGRSAAGWAKALIILLIGLTIAHLGVTLFLLSELGTDTFTVFIQGLSRVFGLTVGTVHVIVLCILMIVMLLTTKGYVKPGTVVCAFCGGPIIDLFTWGLGEYINGEAQMAVRIVSMVLGCVILSAGMSIVINSNAGTGPNDLVAVILSDKIERVQFRWVRVGCDLFFVVLGFILGGTVGAGTVVAVFLTGPLVQFWLPKTKKAVQAVLHEESTVQNNPQAS</sequence>
<dbReference type="Proteomes" id="UP000322025">
    <property type="component" value="Unassembled WGS sequence"/>
</dbReference>
<keyword evidence="1" id="KW-1133">Transmembrane helix</keyword>
<dbReference type="InterPro" id="IPR038750">
    <property type="entry name" value="YczE/YyaS-like"/>
</dbReference>
<evidence type="ECO:0000313" key="3">
    <source>
        <dbReference type="Proteomes" id="UP000322025"/>
    </source>
</evidence>
<comment type="caution">
    <text evidence="2">The sequence shown here is derived from an EMBL/GenBank/DDBJ whole genome shotgun (WGS) entry which is preliminary data.</text>
</comment>
<proteinExistence type="predicted"/>
<evidence type="ECO:0000256" key="1">
    <source>
        <dbReference type="SAM" id="Phobius"/>
    </source>
</evidence>